<proteinExistence type="predicted"/>
<evidence type="ECO:0000313" key="5">
    <source>
        <dbReference type="EMBL" id="CAD7623996.1"/>
    </source>
</evidence>
<feature type="disulfide bond" evidence="2">
    <location>
        <begin position="95"/>
        <end position="113"/>
    </location>
</feature>
<keyword evidence="3" id="KW-0472">Membrane</keyword>
<keyword evidence="3" id="KW-0812">Transmembrane</keyword>
<dbReference type="InterPro" id="IPR000859">
    <property type="entry name" value="CUB_dom"/>
</dbReference>
<dbReference type="PANTHER" id="PTHR24652">
    <property type="entry name" value="LOW-DENSITY LIPOPROTEIN RECEPTOR CLASS A DOMAIN-CONTAINING PROTEIN 2"/>
    <property type="match status" value="1"/>
</dbReference>
<feature type="disulfide bond" evidence="2">
    <location>
        <begin position="212"/>
        <end position="230"/>
    </location>
</feature>
<evidence type="ECO:0000256" key="1">
    <source>
        <dbReference type="ARBA" id="ARBA00023157"/>
    </source>
</evidence>
<accession>A0A7R9KJJ3</accession>
<dbReference type="InterPro" id="IPR023415">
    <property type="entry name" value="LDLR_class-A_CS"/>
</dbReference>
<protein>
    <recommendedName>
        <fullName evidence="4">CUB domain-containing protein</fullName>
    </recommendedName>
</protein>
<feature type="disulfide bond" evidence="2">
    <location>
        <begin position="375"/>
        <end position="393"/>
    </location>
</feature>
<dbReference type="InterPro" id="IPR042333">
    <property type="entry name" value="LRAD2/Mig-13-like"/>
</dbReference>
<evidence type="ECO:0000256" key="2">
    <source>
        <dbReference type="PROSITE-ProRule" id="PRU00124"/>
    </source>
</evidence>
<dbReference type="InterPro" id="IPR035914">
    <property type="entry name" value="Sperma_CUB_dom_sf"/>
</dbReference>
<dbReference type="PRINTS" id="PR00261">
    <property type="entry name" value="LDLRECEPTOR"/>
</dbReference>
<dbReference type="InterPro" id="IPR002172">
    <property type="entry name" value="LDrepeatLR_classA_rpt"/>
</dbReference>
<dbReference type="Gene3D" id="4.10.400.10">
    <property type="entry name" value="Low-density Lipoprotein Receptor"/>
    <property type="match status" value="3"/>
</dbReference>
<feature type="disulfide bond" evidence="2">
    <location>
        <begin position="368"/>
        <end position="380"/>
    </location>
</feature>
<reference evidence="5" key="1">
    <citation type="submission" date="2020-11" db="EMBL/GenBank/DDBJ databases">
        <authorList>
            <person name="Tran Van P."/>
        </authorList>
    </citation>
    <scope>NUCLEOTIDE SEQUENCE</scope>
</reference>
<feature type="transmembrane region" description="Helical" evidence="3">
    <location>
        <begin position="258"/>
        <end position="281"/>
    </location>
</feature>
<dbReference type="Pfam" id="PF00431">
    <property type="entry name" value="CUB"/>
    <property type="match status" value="1"/>
</dbReference>
<dbReference type="PROSITE" id="PS50068">
    <property type="entry name" value="LDLRA_2"/>
    <property type="match status" value="3"/>
</dbReference>
<keyword evidence="6" id="KW-1185">Reference proteome</keyword>
<dbReference type="PROSITE" id="PS01209">
    <property type="entry name" value="LDLRA_1"/>
    <property type="match status" value="3"/>
</dbReference>
<keyword evidence="1 2" id="KW-1015">Disulfide bond</keyword>
<dbReference type="SUPFAM" id="SSF49854">
    <property type="entry name" value="Spermadhesin, CUB domain"/>
    <property type="match status" value="3"/>
</dbReference>
<dbReference type="Pfam" id="PF00057">
    <property type="entry name" value="Ldl_recept_a"/>
    <property type="match status" value="2"/>
</dbReference>
<dbReference type="EMBL" id="OC856599">
    <property type="protein sequence ID" value="CAD7623996.1"/>
    <property type="molecule type" value="Genomic_DNA"/>
</dbReference>
<evidence type="ECO:0000256" key="3">
    <source>
        <dbReference type="SAM" id="Phobius"/>
    </source>
</evidence>
<organism evidence="5">
    <name type="scientific">Medioppia subpectinata</name>
    <dbReference type="NCBI Taxonomy" id="1979941"/>
    <lineage>
        <taxon>Eukaryota</taxon>
        <taxon>Metazoa</taxon>
        <taxon>Ecdysozoa</taxon>
        <taxon>Arthropoda</taxon>
        <taxon>Chelicerata</taxon>
        <taxon>Arachnida</taxon>
        <taxon>Acari</taxon>
        <taxon>Acariformes</taxon>
        <taxon>Sarcoptiformes</taxon>
        <taxon>Oribatida</taxon>
        <taxon>Brachypylina</taxon>
        <taxon>Oppioidea</taxon>
        <taxon>Oppiidae</taxon>
        <taxon>Medioppia</taxon>
    </lineage>
</organism>
<dbReference type="CDD" id="cd00112">
    <property type="entry name" value="LDLa"/>
    <property type="match status" value="3"/>
</dbReference>
<dbReference type="EMBL" id="CAJPIZ010002024">
    <property type="protein sequence ID" value="CAG2104426.1"/>
    <property type="molecule type" value="Genomic_DNA"/>
</dbReference>
<dbReference type="SUPFAM" id="SSF57424">
    <property type="entry name" value="LDL receptor-like module"/>
    <property type="match status" value="3"/>
</dbReference>
<sequence length="441" mass="52139">MKIYLNFWKTNLYSSNLCASDFIEIDDNNFNISERVNQMCGTQAKFVISKANVMHIRFFAKPDALQNTDFAIMYTEFREINNSTGEKCWHNEFDCEDSTCIDRSLICDGWENCLYRYDEDKRTTCAPDYRLNQPNNCESNFIEVYHNNMNISEREYQFCATLVESVRSKTNVMHIRFFAKHNAIQTTRFEIVYTAYRQLKNRDQCRPNEFDCEDGTCIDRQLECDGWDNCEYRYDEDMETTCAPDQRSSIIMFISEQMVAILVVIGVLVLGVFVWIAIFCWKDRINLDFYECTLTKSNDYKANYIEVYDYNFNISEREIQLWGTQAESVRSKTNVMHIRFFAKHDALQEYKFEIIYTAVRELDSREKCWPNEFDCEDGSCIDKQLQCDGYFNCLNHHDEDKTTTCAPAITYLCCCKSHKRGQTKRDIKSREFPVDDSPDQM</sequence>
<feature type="disulfide bond" evidence="2">
    <location>
        <begin position="205"/>
        <end position="217"/>
    </location>
</feature>
<dbReference type="AlphaFoldDB" id="A0A7R9KJJ3"/>
<name>A0A7R9KJJ3_9ACAR</name>
<feature type="disulfide bond" evidence="2">
    <location>
        <begin position="88"/>
        <end position="100"/>
    </location>
</feature>
<dbReference type="InterPro" id="IPR036055">
    <property type="entry name" value="LDL_receptor-like_sf"/>
</dbReference>
<dbReference type="PROSITE" id="PS01180">
    <property type="entry name" value="CUB"/>
    <property type="match status" value="1"/>
</dbReference>
<comment type="caution">
    <text evidence="2">Lacks conserved residue(s) required for the propagation of feature annotation.</text>
</comment>
<dbReference type="Gene3D" id="2.60.120.290">
    <property type="entry name" value="Spermadhesin, CUB domain"/>
    <property type="match status" value="3"/>
</dbReference>
<feature type="domain" description="CUB" evidence="4">
    <location>
        <begin position="1"/>
        <end position="77"/>
    </location>
</feature>
<dbReference type="Proteomes" id="UP000759131">
    <property type="component" value="Unassembled WGS sequence"/>
</dbReference>
<evidence type="ECO:0000313" key="6">
    <source>
        <dbReference type="Proteomes" id="UP000759131"/>
    </source>
</evidence>
<dbReference type="SMART" id="SM00192">
    <property type="entry name" value="LDLa"/>
    <property type="match status" value="3"/>
</dbReference>
<evidence type="ECO:0000259" key="4">
    <source>
        <dbReference type="PROSITE" id="PS01180"/>
    </source>
</evidence>
<keyword evidence="3" id="KW-1133">Transmembrane helix</keyword>
<gene>
    <name evidence="5" type="ORF">OSB1V03_LOCUS4443</name>
</gene>
<dbReference type="OrthoDB" id="6508824at2759"/>